<organism evidence="4 6">
    <name type="scientific">Rotaria socialis</name>
    <dbReference type="NCBI Taxonomy" id="392032"/>
    <lineage>
        <taxon>Eukaryota</taxon>
        <taxon>Metazoa</taxon>
        <taxon>Spiralia</taxon>
        <taxon>Gnathifera</taxon>
        <taxon>Rotifera</taxon>
        <taxon>Eurotatoria</taxon>
        <taxon>Bdelloidea</taxon>
        <taxon>Philodinida</taxon>
        <taxon>Philodinidae</taxon>
        <taxon>Rotaria</taxon>
    </lineage>
</organism>
<gene>
    <name evidence="2" type="ORF">FME351_LOCUS6099</name>
    <name evidence="3" type="ORF">GRG538_LOCUS9815</name>
    <name evidence="5" type="ORF">QYT958_LOCUS999</name>
    <name evidence="4" type="ORF">TSG867_LOCUS7458</name>
</gene>
<dbReference type="EMBL" id="CAJOBQ010000292">
    <property type="protein sequence ID" value="CAF4319510.1"/>
    <property type="molecule type" value="Genomic_DNA"/>
</dbReference>
<evidence type="ECO:0000313" key="2">
    <source>
        <dbReference type="EMBL" id="CAF3368384.1"/>
    </source>
</evidence>
<dbReference type="EMBL" id="CAJOBR010000050">
    <property type="protein sequence ID" value="CAF4455678.1"/>
    <property type="molecule type" value="Genomic_DNA"/>
</dbReference>
<feature type="compositionally biased region" description="Acidic residues" evidence="1">
    <location>
        <begin position="51"/>
        <end position="62"/>
    </location>
</feature>
<protein>
    <submittedName>
        <fullName evidence="4">Uncharacterized protein</fullName>
    </submittedName>
</protein>
<evidence type="ECO:0000313" key="3">
    <source>
        <dbReference type="EMBL" id="CAF3398729.1"/>
    </source>
</evidence>
<proteinExistence type="predicted"/>
<dbReference type="Proteomes" id="UP000663869">
    <property type="component" value="Unassembled WGS sequence"/>
</dbReference>
<accession>A0A820J3C6</accession>
<name>A0A820J3C6_9BILA</name>
<dbReference type="Proteomes" id="UP000663848">
    <property type="component" value="Unassembled WGS sequence"/>
</dbReference>
<evidence type="ECO:0000313" key="4">
    <source>
        <dbReference type="EMBL" id="CAF4319510.1"/>
    </source>
</evidence>
<dbReference type="EMBL" id="CAJNYU010000505">
    <property type="protein sequence ID" value="CAF3368384.1"/>
    <property type="molecule type" value="Genomic_DNA"/>
</dbReference>
<reference evidence="4" key="1">
    <citation type="submission" date="2021-02" db="EMBL/GenBank/DDBJ databases">
        <authorList>
            <person name="Nowell W R."/>
        </authorList>
    </citation>
    <scope>NUCLEOTIDE SEQUENCE</scope>
</reference>
<evidence type="ECO:0000256" key="1">
    <source>
        <dbReference type="SAM" id="MobiDB-lite"/>
    </source>
</evidence>
<dbReference type="Proteomes" id="UP000663862">
    <property type="component" value="Unassembled WGS sequence"/>
</dbReference>
<evidence type="ECO:0000313" key="6">
    <source>
        <dbReference type="Proteomes" id="UP000663862"/>
    </source>
</evidence>
<dbReference type="Proteomes" id="UP000663872">
    <property type="component" value="Unassembled WGS sequence"/>
</dbReference>
<comment type="caution">
    <text evidence="4">The sequence shown here is derived from an EMBL/GenBank/DDBJ whole genome shotgun (WGS) entry which is preliminary data.</text>
</comment>
<dbReference type="EMBL" id="CAJNYT010001170">
    <property type="protein sequence ID" value="CAF3398729.1"/>
    <property type="molecule type" value="Genomic_DNA"/>
</dbReference>
<sequence length="218" mass="25574">MLGWLRDALSNTSPSLSYRQSMIPSPFFCQQQQQNYKKNEILCSSSSSSSSDDDETTDEESNDNSFYHNPYHSSGQMNYIDVPQQQYTNEHTYPTYLAQQQTSNVMNQSIDDQIHTKLLLLQQRGNQYQPQIQTQFHYTFNNETLSTTDSPTTNNRNLERININDEQFENENDIDEQEDDYNIPTYYSDQDSNLGENFDFASVVLWYRHVMKSVKKIM</sequence>
<evidence type="ECO:0000313" key="5">
    <source>
        <dbReference type="EMBL" id="CAF4455678.1"/>
    </source>
</evidence>
<dbReference type="AlphaFoldDB" id="A0A820J3C6"/>
<feature type="region of interest" description="Disordered" evidence="1">
    <location>
        <begin position="42"/>
        <end position="77"/>
    </location>
</feature>